<evidence type="ECO:0000259" key="5">
    <source>
        <dbReference type="PROSITE" id="PS50931"/>
    </source>
</evidence>
<keyword evidence="2" id="KW-0805">Transcription regulation</keyword>
<dbReference type="SUPFAM" id="SSF46785">
    <property type="entry name" value="Winged helix' DNA-binding domain"/>
    <property type="match status" value="1"/>
</dbReference>
<protein>
    <submittedName>
        <fullName evidence="6">LysR family transcriptional regulator</fullName>
    </submittedName>
</protein>
<dbReference type="InterPro" id="IPR036388">
    <property type="entry name" value="WH-like_DNA-bd_sf"/>
</dbReference>
<comment type="similarity">
    <text evidence="1">Belongs to the LysR transcriptional regulatory family.</text>
</comment>
<gene>
    <name evidence="6" type="primary">brg1</name>
    <name evidence="6" type="ORF">GCM10017653_04850</name>
</gene>
<keyword evidence="7" id="KW-1185">Reference proteome</keyword>
<dbReference type="GO" id="GO:0003677">
    <property type="term" value="F:DNA binding"/>
    <property type="evidence" value="ECO:0007669"/>
    <property type="project" value="UniProtKB-KW"/>
</dbReference>
<dbReference type="PANTHER" id="PTHR30346">
    <property type="entry name" value="TRANSCRIPTIONAL DUAL REGULATOR HCAR-RELATED"/>
    <property type="match status" value="1"/>
</dbReference>
<comment type="caution">
    <text evidence="6">The sequence shown here is derived from an EMBL/GenBank/DDBJ whole genome shotgun (WGS) entry which is preliminary data.</text>
</comment>
<dbReference type="InterPro" id="IPR036390">
    <property type="entry name" value="WH_DNA-bd_sf"/>
</dbReference>
<evidence type="ECO:0000313" key="6">
    <source>
        <dbReference type="EMBL" id="GLK82416.1"/>
    </source>
</evidence>
<dbReference type="Proteomes" id="UP001143330">
    <property type="component" value="Unassembled WGS sequence"/>
</dbReference>
<dbReference type="GO" id="GO:0003700">
    <property type="term" value="F:DNA-binding transcription factor activity"/>
    <property type="evidence" value="ECO:0007669"/>
    <property type="project" value="InterPro"/>
</dbReference>
<dbReference type="InterPro" id="IPR005119">
    <property type="entry name" value="LysR_subst-bd"/>
</dbReference>
<dbReference type="GO" id="GO:0032993">
    <property type="term" value="C:protein-DNA complex"/>
    <property type="evidence" value="ECO:0007669"/>
    <property type="project" value="TreeGrafter"/>
</dbReference>
<dbReference type="Gene3D" id="3.40.190.10">
    <property type="entry name" value="Periplasmic binding protein-like II"/>
    <property type="match status" value="2"/>
</dbReference>
<sequence length="292" mass="32364">MLREIETFLAAVRYGTFTEAGERIGLTQSAVSEQIRRLEDFVGYRLFFRTGRSATLNADGQDLVPLADQVVSLVAEMRRRHAVSEIRTTLRVGTVASLHSGLVARSMLAFHRVFPKVTLRSMRGEDDLLGQVEREELDLAVMIQPSGELPGNVVWHHLLTKPFVLIAPAAVDAADWREAMVGRPLLRYDRSTISGRRIDAFLERTGTAVADNIWINYLDTMIALVSEGMGVALIPHSDLGAASERVRVFSLGEDAFHRHIGAFTRRSGASREAEAFLALLREEAGREVGALR</sequence>
<dbReference type="EMBL" id="BSFM01000003">
    <property type="protein sequence ID" value="GLK82416.1"/>
    <property type="molecule type" value="Genomic_DNA"/>
</dbReference>
<evidence type="ECO:0000256" key="4">
    <source>
        <dbReference type="ARBA" id="ARBA00023163"/>
    </source>
</evidence>
<dbReference type="Pfam" id="PF00126">
    <property type="entry name" value="HTH_1"/>
    <property type="match status" value="1"/>
</dbReference>
<dbReference type="Gene3D" id="1.10.10.10">
    <property type="entry name" value="Winged helix-like DNA-binding domain superfamily/Winged helix DNA-binding domain"/>
    <property type="match status" value="1"/>
</dbReference>
<keyword evidence="3" id="KW-0238">DNA-binding</keyword>
<dbReference type="SUPFAM" id="SSF53850">
    <property type="entry name" value="Periplasmic binding protein-like II"/>
    <property type="match status" value="1"/>
</dbReference>
<dbReference type="PROSITE" id="PS50931">
    <property type="entry name" value="HTH_LYSR"/>
    <property type="match status" value="1"/>
</dbReference>
<dbReference type="PRINTS" id="PR00039">
    <property type="entry name" value="HTHLYSR"/>
</dbReference>
<reference evidence="6" key="1">
    <citation type="journal article" date="2014" name="Int. J. Syst. Evol. Microbiol.">
        <title>Complete genome sequence of Corynebacterium casei LMG S-19264T (=DSM 44701T), isolated from a smear-ripened cheese.</title>
        <authorList>
            <consortium name="US DOE Joint Genome Institute (JGI-PGF)"/>
            <person name="Walter F."/>
            <person name="Albersmeier A."/>
            <person name="Kalinowski J."/>
            <person name="Ruckert C."/>
        </authorList>
    </citation>
    <scope>NUCLEOTIDE SEQUENCE</scope>
    <source>
        <strain evidence="6">VKM B-2789</strain>
    </source>
</reference>
<evidence type="ECO:0000256" key="1">
    <source>
        <dbReference type="ARBA" id="ARBA00009437"/>
    </source>
</evidence>
<evidence type="ECO:0000313" key="7">
    <source>
        <dbReference type="Proteomes" id="UP001143330"/>
    </source>
</evidence>
<evidence type="ECO:0000256" key="3">
    <source>
        <dbReference type="ARBA" id="ARBA00023125"/>
    </source>
</evidence>
<dbReference type="RefSeq" id="WP_213363064.1">
    <property type="nucleotide sequence ID" value="NZ_BSFM01000003.1"/>
</dbReference>
<feature type="domain" description="HTH lysR-type" evidence="5">
    <location>
        <begin position="1"/>
        <end position="57"/>
    </location>
</feature>
<evidence type="ECO:0000256" key="2">
    <source>
        <dbReference type="ARBA" id="ARBA00023015"/>
    </source>
</evidence>
<dbReference type="PANTHER" id="PTHR30346:SF0">
    <property type="entry name" value="HCA OPERON TRANSCRIPTIONAL ACTIVATOR HCAR"/>
    <property type="match status" value="1"/>
</dbReference>
<dbReference type="Pfam" id="PF03466">
    <property type="entry name" value="LysR_substrate"/>
    <property type="match status" value="1"/>
</dbReference>
<organism evidence="6 7">
    <name type="scientific">Ancylobacter defluvii</name>
    <dbReference type="NCBI Taxonomy" id="1282440"/>
    <lineage>
        <taxon>Bacteria</taxon>
        <taxon>Pseudomonadati</taxon>
        <taxon>Pseudomonadota</taxon>
        <taxon>Alphaproteobacteria</taxon>
        <taxon>Hyphomicrobiales</taxon>
        <taxon>Xanthobacteraceae</taxon>
        <taxon>Ancylobacter</taxon>
    </lineage>
</organism>
<dbReference type="InterPro" id="IPR000847">
    <property type="entry name" value="LysR_HTH_N"/>
</dbReference>
<keyword evidence="4" id="KW-0804">Transcription</keyword>
<proteinExistence type="inferred from homology"/>
<accession>A0A9W6JTQ6</accession>
<reference evidence="6" key="2">
    <citation type="submission" date="2023-01" db="EMBL/GenBank/DDBJ databases">
        <authorList>
            <person name="Sun Q."/>
            <person name="Evtushenko L."/>
        </authorList>
    </citation>
    <scope>NUCLEOTIDE SEQUENCE</scope>
    <source>
        <strain evidence="6">VKM B-2789</strain>
    </source>
</reference>
<dbReference type="AlphaFoldDB" id="A0A9W6JTQ6"/>
<name>A0A9W6JTQ6_9HYPH</name>